<feature type="compositionally biased region" description="Polar residues" evidence="6">
    <location>
        <begin position="353"/>
        <end position="367"/>
    </location>
</feature>
<comment type="similarity">
    <text evidence="5">Belongs to the SAT4 family.</text>
</comment>
<keyword evidence="4 7" id="KW-0472">Membrane</keyword>
<accession>A0A6G1JXN5</accession>
<feature type="compositionally biased region" description="Polar residues" evidence="6">
    <location>
        <begin position="322"/>
        <end position="338"/>
    </location>
</feature>
<comment type="subcellular location">
    <subcellularLocation>
        <location evidence="1">Membrane</location>
        <topology evidence="1">Multi-pass membrane protein</topology>
    </subcellularLocation>
</comment>
<feature type="transmembrane region" description="Helical" evidence="7">
    <location>
        <begin position="124"/>
        <end position="147"/>
    </location>
</feature>
<feature type="region of interest" description="Disordered" evidence="6">
    <location>
        <begin position="322"/>
        <end position="424"/>
    </location>
</feature>
<organism evidence="9 10">
    <name type="scientific">Pleomassaria siparia CBS 279.74</name>
    <dbReference type="NCBI Taxonomy" id="1314801"/>
    <lineage>
        <taxon>Eukaryota</taxon>
        <taxon>Fungi</taxon>
        <taxon>Dikarya</taxon>
        <taxon>Ascomycota</taxon>
        <taxon>Pezizomycotina</taxon>
        <taxon>Dothideomycetes</taxon>
        <taxon>Pleosporomycetidae</taxon>
        <taxon>Pleosporales</taxon>
        <taxon>Pleomassariaceae</taxon>
        <taxon>Pleomassaria</taxon>
    </lineage>
</organism>
<evidence type="ECO:0000256" key="6">
    <source>
        <dbReference type="SAM" id="MobiDB-lite"/>
    </source>
</evidence>
<feature type="transmembrane region" description="Helical" evidence="7">
    <location>
        <begin position="167"/>
        <end position="197"/>
    </location>
</feature>
<evidence type="ECO:0000256" key="3">
    <source>
        <dbReference type="ARBA" id="ARBA00022989"/>
    </source>
</evidence>
<feature type="region of interest" description="Disordered" evidence="6">
    <location>
        <begin position="285"/>
        <end position="309"/>
    </location>
</feature>
<feature type="transmembrane region" description="Helical" evidence="7">
    <location>
        <begin position="209"/>
        <end position="227"/>
    </location>
</feature>
<feature type="transmembrane region" description="Helical" evidence="7">
    <location>
        <begin position="50"/>
        <end position="73"/>
    </location>
</feature>
<keyword evidence="3 7" id="KW-1133">Transmembrane helix</keyword>
<feature type="domain" description="Rhodopsin" evidence="8">
    <location>
        <begin position="34"/>
        <end position="272"/>
    </location>
</feature>
<reference evidence="9" key="1">
    <citation type="journal article" date="2020" name="Stud. Mycol.">
        <title>101 Dothideomycetes genomes: a test case for predicting lifestyles and emergence of pathogens.</title>
        <authorList>
            <person name="Haridas S."/>
            <person name="Albert R."/>
            <person name="Binder M."/>
            <person name="Bloem J."/>
            <person name="Labutti K."/>
            <person name="Salamov A."/>
            <person name="Andreopoulos B."/>
            <person name="Baker S."/>
            <person name="Barry K."/>
            <person name="Bills G."/>
            <person name="Bluhm B."/>
            <person name="Cannon C."/>
            <person name="Castanera R."/>
            <person name="Culley D."/>
            <person name="Daum C."/>
            <person name="Ezra D."/>
            <person name="Gonzalez J."/>
            <person name="Henrissat B."/>
            <person name="Kuo A."/>
            <person name="Liang C."/>
            <person name="Lipzen A."/>
            <person name="Lutzoni F."/>
            <person name="Magnuson J."/>
            <person name="Mondo S."/>
            <person name="Nolan M."/>
            <person name="Ohm R."/>
            <person name="Pangilinan J."/>
            <person name="Park H.-J."/>
            <person name="Ramirez L."/>
            <person name="Alfaro M."/>
            <person name="Sun H."/>
            <person name="Tritt A."/>
            <person name="Yoshinaga Y."/>
            <person name="Zwiers L.-H."/>
            <person name="Turgeon B."/>
            <person name="Goodwin S."/>
            <person name="Spatafora J."/>
            <person name="Crous P."/>
            <person name="Grigoriev I."/>
        </authorList>
    </citation>
    <scope>NUCLEOTIDE SEQUENCE</scope>
    <source>
        <strain evidence="9">CBS 279.74</strain>
    </source>
</reference>
<feature type="transmembrane region" description="Helical" evidence="7">
    <location>
        <begin position="16"/>
        <end position="38"/>
    </location>
</feature>
<dbReference type="Proteomes" id="UP000799428">
    <property type="component" value="Unassembled WGS sequence"/>
</dbReference>
<proteinExistence type="inferred from homology"/>
<dbReference type="InterPro" id="IPR049326">
    <property type="entry name" value="Rhodopsin_dom_fungi"/>
</dbReference>
<dbReference type="InterPro" id="IPR052337">
    <property type="entry name" value="SAT4-like"/>
</dbReference>
<dbReference type="EMBL" id="MU005780">
    <property type="protein sequence ID" value="KAF2704937.1"/>
    <property type="molecule type" value="Genomic_DNA"/>
</dbReference>
<dbReference type="Pfam" id="PF20684">
    <property type="entry name" value="Fung_rhodopsin"/>
    <property type="match status" value="1"/>
</dbReference>
<evidence type="ECO:0000313" key="9">
    <source>
        <dbReference type="EMBL" id="KAF2704937.1"/>
    </source>
</evidence>
<feature type="compositionally biased region" description="Basic and acidic residues" evidence="6">
    <location>
        <begin position="390"/>
        <end position="423"/>
    </location>
</feature>
<dbReference type="AlphaFoldDB" id="A0A6G1JXN5"/>
<name>A0A6G1JXN5_9PLEO</name>
<evidence type="ECO:0000256" key="5">
    <source>
        <dbReference type="ARBA" id="ARBA00038359"/>
    </source>
</evidence>
<dbReference type="OrthoDB" id="3936451at2759"/>
<dbReference type="PANTHER" id="PTHR33048">
    <property type="entry name" value="PTH11-LIKE INTEGRAL MEMBRANE PROTEIN (AFU_ORTHOLOGUE AFUA_5G11245)"/>
    <property type="match status" value="1"/>
</dbReference>
<gene>
    <name evidence="9" type="ORF">K504DRAFT_104160</name>
</gene>
<keyword evidence="10" id="KW-1185">Reference proteome</keyword>
<feature type="transmembrane region" description="Helical" evidence="7">
    <location>
        <begin position="93"/>
        <end position="117"/>
    </location>
</feature>
<keyword evidence="2 7" id="KW-0812">Transmembrane</keyword>
<dbReference type="GO" id="GO:0016020">
    <property type="term" value="C:membrane"/>
    <property type="evidence" value="ECO:0007669"/>
    <property type="project" value="UniProtKB-SubCell"/>
</dbReference>
<sequence>MENSKDPSTVPNRGPVLVAVNITFVTAALLANVLRCFVRLHLVRAFGIDDWLMVVATVAFATYCSFSIAGVHFGTGRHHVDLSIHDITTATNCWWYCYLFYCISMICSKVSIGCLLLRIAVRRLHFWICYGAISISMVAGATFFFVTMFQCKPISFFWNKDQHGSCIASTVIVGLAYLYSTFSIISDFTFALLPGFLVWNLQLKNRTKLALIPLLTMGCIASSAVIARLPYLSMFNSPDFLWDTFDIAIWSSVEQGLAITAGSLATLRPLFHLAAHKFGISTHSRTRASNYGGPSPFSSQVLQSPRRGSNAKHLDTLMMSSALKSQPDTQSSTPSHTSPEYKEYDISFKKPPTQHNARLKSPNSPISPMSPGWYKPLPKMGSGLRSHRGSPVEKGKIAEDSESTKSLTERSLKNSKETLDQDGMRIMVKKSFSVTDEQRP</sequence>
<feature type="compositionally biased region" description="Polar residues" evidence="6">
    <location>
        <begin position="296"/>
        <end position="307"/>
    </location>
</feature>
<dbReference type="PANTHER" id="PTHR33048:SF96">
    <property type="entry name" value="INTEGRAL MEMBRANE PROTEIN"/>
    <property type="match status" value="1"/>
</dbReference>
<evidence type="ECO:0000259" key="8">
    <source>
        <dbReference type="Pfam" id="PF20684"/>
    </source>
</evidence>
<protein>
    <recommendedName>
        <fullName evidence="8">Rhodopsin domain-containing protein</fullName>
    </recommendedName>
</protein>
<feature type="compositionally biased region" description="Basic and acidic residues" evidence="6">
    <location>
        <begin position="339"/>
        <end position="348"/>
    </location>
</feature>
<evidence type="ECO:0000256" key="2">
    <source>
        <dbReference type="ARBA" id="ARBA00022692"/>
    </source>
</evidence>
<evidence type="ECO:0000256" key="4">
    <source>
        <dbReference type="ARBA" id="ARBA00023136"/>
    </source>
</evidence>
<evidence type="ECO:0000313" key="10">
    <source>
        <dbReference type="Proteomes" id="UP000799428"/>
    </source>
</evidence>
<evidence type="ECO:0000256" key="7">
    <source>
        <dbReference type="SAM" id="Phobius"/>
    </source>
</evidence>
<evidence type="ECO:0000256" key="1">
    <source>
        <dbReference type="ARBA" id="ARBA00004141"/>
    </source>
</evidence>